<dbReference type="PANTHER" id="PTHR42903:SF1">
    <property type="entry name" value="INNER MEMBRANE PROTEIN YCCF"/>
    <property type="match status" value="1"/>
</dbReference>
<dbReference type="PANTHER" id="PTHR42903">
    <property type="entry name" value="INNER MEMBRANE PROTEIN YCCF"/>
    <property type="match status" value="1"/>
</dbReference>
<keyword evidence="1" id="KW-0472">Membrane</keyword>
<dbReference type="InterPro" id="IPR031308">
    <property type="entry name" value="UCP028777"/>
</dbReference>
<gene>
    <name evidence="3" type="ORF">VPK24_08395</name>
</gene>
<dbReference type="EMBL" id="JAZAQF010000049">
    <property type="protein sequence ID" value="MFG3817655.1"/>
    <property type="molecule type" value="Genomic_DNA"/>
</dbReference>
<keyword evidence="1" id="KW-0812">Transmembrane</keyword>
<dbReference type="InterPro" id="IPR052937">
    <property type="entry name" value="Inner_membrane_protein"/>
</dbReference>
<feature type="transmembrane region" description="Helical" evidence="1">
    <location>
        <begin position="7"/>
        <end position="39"/>
    </location>
</feature>
<name>A0ABW7CBV9_9CYAN</name>
<evidence type="ECO:0000259" key="2">
    <source>
        <dbReference type="Pfam" id="PF03733"/>
    </source>
</evidence>
<comment type="caution">
    <text evidence="3">The sequence shown here is derived from an EMBL/GenBank/DDBJ whole genome shotgun (WGS) entry which is preliminary data.</text>
</comment>
<proteinExistence type="predicted"/>
<dbReference type="InterPro" id="IPR005185">
    <property type="entry name" value="YccF"/>
</dbReference>
<feature type="domain" description="Inner membrane component" evidence="2">
    <location>
        <begin position="69"/>
        <end position="119"/>
    </location>
</feature>
<organism evidence="3 4">
    <name type="scientific">Limnothrix redekei LRLZ20PSL1</name>
    <dbReference type="NCBI Taxonomy" id="3112953"/>
    <lineage>
        <taxon>Bacteria</taxon>
        <taxon>Bacillati</taxon>
        <taxon>Cyanobacteriota</taxon>
        <taxon>Cyanophyceae</taxon>
        <taxon>Pseudanabaenales</taxon>
        <taxon>Pseudanabaenaceae</taxon>
        <taxon>Limnothrix</taxon>
    </lineage>
</organism>
<dbReference type="Pfam" id="PF03733">
    <property type="entry name" value="YccF"/>
    <property type="match status" value="2"/>
</dbReference>
<feature type="transmembrane region" description="Helical" evidence="1">
    <location>
        <begin position="73"/>
        <end position="102"/>
    </location>
</feature>
<feature type="domain" description="Inner membrane component" evidence="2">
    <location>
        <begin position="4"/>
        <end position="54"/>
    </location>
</feature>
<keyword evidence="4" id="KW-1185">Reference proteome</keyword>
<evidence type="ECO:0000313" key="3">
    <source>
        <dbReference type="EMBL" id="MFG3817655.1"/>
    </source>
</evidence>
<keyword evidence="1" id="KW-1133">Transmembrane helix</keyword>
<accession>A0ABW7CBV9</accession>
<protein>
    <submittedName>
        <fullName evidence="3">YccF domain-containing protein</fullName>
    </submittedName>
</protein>
<evidence type="ECO:0000313" key="4">
    <source>
        <dbReference type="Proteomes" id="UP001604335"/>
    </source>
</evidence>
<reference evidence="4" key="1">
    <citation type="journal article" date="2024" name="Algal Res.">
        <title>Biochemical, toxicological and genomic investigation of a high-biomass producing Limnothrix strain isolated from Italian shallow drinking water reservoir.</title>
        <authorList>
            <person name="Simonazzi M."/>
            <person name="Shishido T.K."/>
            <person name="Delbaje E."/>
            <person name="Wahlsten M."/>
            <person name="Fewer D.P."/>
            <person name="Sivonen K."/>
            <person name="Pezzolesi L."/>
            <person name="Pistocchi R."/>
        </authorList>
    </citation>
    <scope>NUCLEOTIDE SEQUENCE [LARGE SCALE GENOMIC DNA]</scope>
    <source>
        <strain evidence="4">LRLZ20PSL1</strain>
    </source>
</reference>
<sequence length="126" mass="13642">MSLLGNIIWLIFGGLISGLGYIIGGLSMCLTIVGIPFGLQQVKVGLATMTPFGKEVVAVENADSPLRVILNVIWVFFFGWAIALSHLIHGVILAITIIGLPFAKQHFKLLVMALLPFGRELKEVGR</sequence>
<evidence type="ECO:0000256" key="1">
    <source>
        <dbReference type="SAM" id="Phobius"/>
    </source>
</evidence>
<dbReference type="PIRSF" id="PIRSF028777">
    <property type="entry name" value="UCP028777"/>
    <property type="match status" value="1"/>
</dbReference>
<dbReference type="RefSeq" id="WP_099532221.1">
    <property type="nucleotide sequence ID" value="NZ_JAZAQF010000049.1"/>
</dbReference>
<dbReference type="NCBIfam" id="NF008740">
    <property type="entry name" value="PRK11770.1-2"/>
    <property type="match status" value="1"/>
</dbReference>
<dbReference type="Proteomes" id="UP001604335">
    <property type="component" value="Unassembled WGS sequence"/>
</dbReference>